<evidence type="ECO:0000313" key="3">
    <source>
        <dbReference type="Proteomes" id="UP000256977"/>
    </source>
</evidence>
<evidence type="ECO:0000313" key="2">
    <source>
        <dbReference type="EMBL" id="RED53028.1"/>
    </source>
</evidence>
<reference evidence="2 3" key="1">
    <citation type="submission" date="2018-07" db="EMBL/GenBank/DDBJ databases">
        <title>Genomic Encyclopedia of Type Strains, Phase III (KMG-III): the genomes of soil and plant-associated and newly described type strains.</title>
        <authorList>
            <person name="Whitman W."/>
        </authorList>
    </citation>
    <scope>NUCLEOTIDE SEQUENCE [LARGE SCALE GENOMIC DNA]</scope>
    <source>
        <strain evidence="2 3">CECT 7287</strain>
    </source>
</reference>
<feature type="domain" description="Endospore appendages core" evidence="1">
    <location>
        <begin position="10"/>
        <end position="118"/>
    </location>
</feature>
<evidence type="ECO:0000259" key="1">
    <source>
        <dbReference type="Pfam" id="PF13157"/>
    </source>
</evidence>
<comment type="caution">
    <text evidence="2">The sequence shown here is derived from an EMBL/GenBank/DDBJ whole genome shotgun (WGS) entry which is preliminary data.</text>
</comment>
<gene>
    <name evidence="2" type="ORF">DFP98_15237</name>
</gene>
<dbReference type="InterPro" id="IPR025055">
    <property type="entry name" value="Ena_core"/>
</dbReference>
<dbReference type="AlphaFoldDB" id="A0A3D9HU63"/>
<dbReference type="OrthoDB" id="2608125at2"/>
<accession>A0A3D9HU63</accession>
<dbReference type="RefSeq" id="WP_116065627.1">
    <property type="nucleotide sequence ID" value="NZ_QRDZ01000052.1"/>
</dbReference>
<name>A0A3D9HU63_9BACL</name>
<dbReference type="Proteomes" id="UP000256977">
    <property type="component" value="Unassembled WGS sequence"/>
</dbReference>
<dbReference type="EMBL" id="QRDZ01000052">
    <property type="protein sequence ID" value="RED53028.1"/>
    <property type="molecule type" value="Genomic_DNA"/>
</dbReference>
<protein>
    <submittedName>
        <fullName evidence="2">Uncharacterized protein DUF3992</fullName>
    </submittedName>
</protein>
<organism evidence="2 3">
    <name type="scientific">Cohnella phaseoli</name>
    <dbReference type="NCBI Taxonomy" id="456490"/>
    <lineage>
        <taxon>Bacteria</taxon>
        <taxon>Bacillati</taxon>
        <taxon>Bacillota</taxon>
        <taxon>Bacilli</taxon>
        <taxon>Bacillales</taxon>
        <taxon>Paenibacillaceae</taxon>
        <taxon>Cohnella</taxon>
    </lineage>
</organism>
<sequence>MGCNCSSSALSCCPEKEYVQDKVCSPWSGANTATLTVYTNNLSQNIVGTGYLRFESGPGTITLNILDSAGGTIATFAAIAAGTSISFTYRRFATIQVVTAATVGQYEGEFCITTRYPVS</sequence>
<dbReference type="Pfam" id="PF13157">
    <property type="entry name" value="Enas"/>
    <property type="match status" value="1"/>
</dbReference>
<proteinExistence type="predicted"/>
<keyword evidence="3" id="KW-1185">Reference proteome</keyword>